<protein>
    <recommendedName>
        <fullName evidence="1">GST N-terminal domain-containing protein</fullName>
    </recommendedName>
</protein>
<reference evidence="2" key="1">
    <citation type="journal article" date="2020" name="Stud. Mycol.">
        <title>101 Dothideomycetes genomes: a test case for predicting lifestyles and emergence of pathogens.</title>
        <authorList>
            <person name="Haridas S."/>
            <person name="Albert R."/>
            <person name="Binder M."/>
            <person name="Bloem J."/>
            <person name="Labutti K."/>
            <person name="Salamov A."/>
            <person name="Andreopoulos B."/>
            <person name="Baker S."/>
            <person name="Barry K."/>
            <person name="Bills G."/>
            <person name="Bluhm B."/>
            <person name="Cannon C."/>
            <person name="Castanera R."/>
            <person name="Culley D."/>
            <person name="Daum C."/>
            <person name="Ezra D."/>
            <person name="Gonzalez J."/>
            <person name="Henrissat B."/>
            <person name="Kuo A."/>
            <person name="Liang C."/>
            <person name="Lipzen A."/>
            <person name="Lutzoni F."/>
            <person name="Magnuson J."/>
            <person name="Mondo S."/>
            <person name="Nolan M."/>
            <person name="Ohm R."/>
            <person name="Pangilinan J."/>
            <person name="Park H.-J."/>
            <person name="Ramirez L."/>
            <person name="Alfaro M."/>
            <person name="Sun H."/>
            <person name="Tritt A."/>
            <person name="Yoshinaga Y."/>
            <person name="Zwiers L.-H."/>
            <person name="Turgeon B."/>
            <person name="Goodwin S."/>
            <person name="Spatafora J."/>
            <person name="Crous P."/>
            <person name="Grigoriev I."/>
        </authorList>
    </citation>
    <scope>NUCLEOTIDE SEQUENCE</scope>
    <source>
        <strain evidence="2">HMLAC05119</strain>
    </source>
</reference>
<sequence length="316" mass="34932">MANKMLKVTPATEDIGFIKNDPLNIKAGDQVRVIPSDYGQVGVSTGTLIGLSTKEVVIKNDKNLHLHFPRWNFSIKILSNSTPSAPFNLTKPKKPSHMRLIYHPRLTVHPLAKHIPLEKAVVCSAAFPGWSDNNADVSVYNPLTKVPCLVPNDVPDGVFDSQVMCEYLETLANVSRVKDARYWQLRTLHVCADGIMDAEVLLAYEVRIRKQKGLLFEEWVEGQKQKIVRGLDWLEGAANSGVLPEPGNGPASADEVAVTVATAITGQMGCLGIQWKEGRQKLAEWMAKWEVRASFANTPPTQDWESVGDGRSILKI</sequence>
<dbReference type="Gene3D" id="3.40.30.110">
    <property type="match status" value="1"/>
</dbReference>
<dbReference type="Gene3D" id="1.20.1050.10">
    <property type="match status" value="1"/>
</dbReference>
<gene>
    <name evidence="2" type="ORF">BDU57DRAFT_540877</name>
</gene>
<keyword evidence="3" id="KW-1185">Reference proteome</keyword>
<evidence type="ECO:0000259" key="1">
    <source>
        <dbReference type="Pfam" id="PF13409"/>
    </source>
</evidence>
<evidence type="ECO:0000313" key="3">
    <source>
        <dbReference type="Proteomes" id="UP000800096"/>
    </source>
</evidence>
<dbReference type="OrthoDB" id="202840at2759"/>
<dbReference type="Pfam" id="PF13409">
    <property type="entry name" value="GST_N_2"/>
    <property type="match status" value="1"/>
</dbReference>
<dbReference type="Gene3D" id="3.40.30.10">
    <property type="entry name" value="Glutaredoxin"/>
    <property type="match status" value="1"/>
</dbReference>
<organism evidence="2 3">
    <name type="scientific">Ampelomyces quisqualis</name>
    <name type="common">Powdery mildew agent</name>
    <dbReference type="NCBI Taxonomy" id="50730"/>
    <lineage>
        <taxon>Eukaryota</taxon>
        <taxon>Fungi</taxon>
        <taxon>Dikarya</taxon>
        <taxon>Ascomycota</taxon>
        <taxon>Pezizomycotina</taxon>
        <taxon>Dothideomycetes</taxon>
        <taxon>Pleosporomycetidae</taxon>
        <taxon>Pleosporales</taxon>
        <taxon>Pleosporineae</taxon>
        <taxon>Phaeosphaeriaceae</taxon>
        <taxon>Ampelomyces</taxon>
    </lineage>
</organism>
<dbReference type="AlphaFoldDB" id="A0A6A5QFA5"/>
<dbReference type="EMBL" id="ML979138">
    <property type="protein sequence ID" value="KAF1913456.1"/>
    <property type="molecule type" value="Genomic_DNA"/>
</dbReference>
<dbReference type="Proteomes" id="UP000800096">
    <property type="component" value="Unassembled WGS sequence"/>
</dbReference>
<dbReference type="InterPro" id="IPR004045">
    <property type="entry name" value="Glutathione_S-Trfase_N"/>
</dbReference>
<name>A0A6A5QFA5_AMPQU</name>
<evidence type="ECO:0000313" key="2">
    <source>
        <dbReference type="EMBL" id="KAF1913456.1"/>
    </source>
</evidence>
<accession>A0A6A5QFA5</accession>
<feature type="domain" description="GST N-terminal" evidence="1">
    <location>
        <begin position="126"/>
        <end position="170"/>
    </location>
</feature>
<proteinExistence type="predicted"/>